<dbReference type="GO" id="GO:0000160">
    <property type="term" value="P:phosphorelay signal transduction system"/>
    <property type="evidence" value="ECO:0007669"/>
    <property type="project" value="UniProtKB-KW"/>
</dbReference>
<sequence>MITWFGGLGSTFTMMGLIQAYYLATQIDVPSNIQGAFWLRVLASLLPLWIAAVCAERLQLWRMASRRQRVVYGSAIVLIAACIRVYLQSVFEVYAVPDQLIISFEIAGGAAMFGVACLFTVAFIRLQRKERHLAIESERHRLAGFQAIEALHNEEIRVHRSVSEALHGTVQQRFVILEASVRSVLDSGVLDGDALDIARDQLEELARGLVAIRDDTVRVTSRLLSPDGLEIGLRGAIRILLGRIPAPIRTSMVVDEPTKRIDDVTNPGFTPSQRLLTVRFIEEAVTNALKHGHANSVAVYLVTVLDDQAAPSEIRVAVENDGLPWNAVSSDGSGIAALRQRIEVAGGSLLFAGTNGETTRVEMSLPLTKM</sequence>
<dbReference type="RefSeq" id="WP_142117834.1">
    <property type="nucleotide sequence ID" value="NZ_BAAASV010000002.1"/>
</dbReference>
<organism evidence="7 8">
    <name type="scientific">Rarobacter faecitabidus</name>
    <dbReference type="NCBI Taxonomy" id="13243"/>
    <lineage>
        <taxon>Bacteria</taxon>
        <taxon>Bacillati</taxon>
        <taxon>Actinomycetota</taxon>
        <taxon>Actinomycetes</taxon>
        <taxon>Micrococcales</taxon>
        <taxon>Rarobacteraceae</taxon>
        <taxon>Rarobacter</taxon>
    </lineage>
</organism>
<keyword evidence="4 7" id="KW-0418">Kinase</keyword>
<dbReference type="CDD" id="cd16917">
    <property type="entry name" value="HATPase_UhpB-NarQ-NarX-like"/>
    <property type="match status" value="1"/>
</dbReference>
<comment type="caution">
    <text evidence="7">The sequence shown here is derived from an EMBL/GenBank/DDBJ whole genome shotgun (WGS) entry which is preliminary data.</text>
</comment>
<feature type="transmembrane region" description="Helical" evidence="6">
    <location>
        <begin position="36"/>
        <end position="58"/>
    </location>
</feature>
<keyword evidence="8" id="KW-1185">Reference proteome</keyword>
<keyword evidence="3" id="KW-0808">Transferase</keyword>
<gene>
    <name evidence="7" type="ORF">FB461_0027</name>
</gene>
<protein>
    <recommendedName>
        <fullName evidence="2">histidine kinase</fullName>
        <ecNumber evidence="2">2.7.13.3</ecNumber>
    </recommendedName>
</protein>
<dbReference type="Gene3D" id="3.30.565.10">
    <property type="entry name" value="Histidine kinase-like ATPase, C-terminal domain"/>
    <property type="match status" value="1"/>
</dbReference>
<dbReference type="InterPro" id="IPR050482">
    <property type="entry name" value="Sensor_HK_TwoCompSys"/>
</dbReference>
<evidence type="ECO:0000256" key="6">
    <source>
        <dbReference type="SAM" id="Phobius"/>
    </source>
</evidence>
<comment type="catalytic activity">
    <reaction evidence="1">
        <text>ATP + protein L-histidine = ADP + protein N-phospho-L-histidine.</text>
        <dbReference type="EC" id="2.7.13.3"/>
    </reaction>
</comment>
<keyword evidence="6" id="KW-0812">Transmembrane</keyword>
<evidence type="ECO:0000256" key="1">
    <source>
        <dbReference type="ARBA" id="ARBA00000085"/>
    </source>
</evidence>
<feature type="transmembrane region" description="Helical" evidence="6">
    <location>
        <begin position="70"/>
        <end position="87"/>
    </location>
</feature>
<dbReference type="SUPFAM" id="SSF55874">
    <property type="entry name" value="ATPase domain of HSP90 chaperone/DNA topoisomerase II/histidine kinase"/>
    <property type="match status" value="1"/>
</dbReference>
<evidence type="ECO:0000313" key="8">
    <source>
        <dbReference type="Proteomes" id="UP000315389"/>
    </source>
</evidence>
<dbReference type="EC" id="2.7.13.3" evidence="2"/>
<keyword evidence="6" id="KW-1133">Transmembrane helix</keyword>
<proteinExistence type="predicted"/>
<keyword evidence="6" id="KW-0472">Membrane</keyword>
<evidence type="ECO:0000256" key="5">
    <source>
        <dbReference type="ARBA" id="ARBA00023012"/>
    </source>
</evidence>
<feature type="transmembrane region" description="Helical" evidence="6">
    <location>
        <begin position="99"/>
        <end position="124"/>
    </location>
</feature>
<name>A0A542ZTH5_RARFA</name>
<dbReference type="GO" id="GO:0004673">
    <property type="term" value="F:protein histidine kinase activity"/>
    <property type="evidence" value="ECO:0007669"/>
    <property type="project" value="UniProtKB-EC"/>
</dbReference>
<accession>A0A542ZTH5</accession>
<dbReference type="Proteomes" id="UP000315389">
    <property type="component" value="Unassembled WGS sequence"/>
</dbReference>
<evidence type="ECO:0000256" key="4">
    <source>
        <dbReference type="ARBA" id="ARBA00022777"/>
    </source>
</evidence>
<evidence type="ECO:0000256" key="3">
    <source>
        <dbReference type="ARBA" id="ARBA00022679"/>
    </source>
</evidence>
<keyword evidence="5" id="KW-0902">Two-component regulatory system</keyword>
<evidence type="ECO:0000256" key="2">
    <source>
        <dbReference type="ARBA" id="ARBA00012438"/>
    </source>
</evidence>
<dbReference type="EMBL" id="VFOS01000001">
    <property type="protein sequence ID" value="TQL63566.1"/>
    <property type="molecule type" value="Genomic_DNA"/>
</dbReference>
<evidence type="ECO:0000313" key="7">
    <source>
        <dbReference type="EMBL" id="TQL63566.1"/>
    </source>
</evidence>
<dbReference type="PANTHER" id="PTHR24421:SF10">
    <property type="entry name" value="NITRATE_NITRITE SENSOR PROTEIN NARQ"/>
    <property type="match status" value="1"/>
</dbReference>
<dbReference type="PANTHER" id="PTHR24421">
    <property type="entry name" value="NITRATE/NITRITE SENSOR PROTEIN NARX-RELATED"/>
    <property type="match status" value="1"/>
</dbReference>
<dbReference type="OrthoDB" id="3573097at2"/>
<reference evidence="7 8" key="1">
    <citation type="submission" date="2019-06" db="EMBL/GenBank/DDBJ databases">
        <title>Sequencing the genomes of 1000 actinobacteria strains.</title>
        <authorList>
            <person name="Klenk H.-P."/>
        </authorList>
    </citation>
    <scope>NUCLEOTIDE SEQUENCE [LARGE SCALE GENOMIC DNA]</scope>
    <source>
        <strain evidence="7 8">DSM 4813</strain>
    </source>
</reference>
<dbReference type="InterPro" id="IPR036890">
    <property type="entry name" value="HATPase_C_sf"/>
</dbReference>
<dbReference type="AlphaFoldDB" id="A0A542ZTH5"/>